<keyword evidence="3" id="KW-1185">Reference proteome</keyword>
<protein>
    <submittedName>
        <fullName evidence="2">Uncharacterized protein</fullName>
    </submittedName>
</protein>
<evidence type="ECO:0000256" key="1">
    <source>
        <dbReference type="SAM" id="Phobius"/>
    </source>
</evidence>
<dbReference type="Proteomes" id="UP000050786">
    <property type="component" value="Unassembled WGS sequence"/>
</dbReference>
<keyword evidence="1" id="KW-0472">Membrane</keyword>
<keyword evidence="1" id="KW-0812">Transmembrane</keyword>
<evidence type="ECO:0000313" key="2">
    <source>
        <dbReference type="EMBL" id="CUH43809.1"/>
    </source>
</evidence>
<evidence type="ECO:0000313" key="3">
    <source>
        <dbReference type="Proteomes" id="UP000050786"/>
    </source>
</evidence>
<dbReference type="AlphaFoldDB" id="A0A0P1E5E0"/>
<feature type="transmembrane region" description="Helical" evidence="1">
    <location>
        <begin position="37"/>
        <end position="55"/>
    </location>
</feature>
<reference evidence="3" key="1">
    <citation type="submission" date="2015-09" db="EMBL/GenBank/DDBJ databases">
        <authorList>
            <person name="Rodrigo-Torres L."/>
            <person name="Arahal D.R."/>
        </authorList>
    </citation>
    <scope>NUCLEOTIDE SEQUENCE [LARGE SCALE GENOMIC DNA]</scope>
    <source>
        <strain evidence="3">CECT 4293</strain>
    </source>
</reference>
<sequence>MFLELIGTIFAGFAFAGIVMVLNKLTGGRLPRWMTPVAAGLGMIGMTITSEYSWYDRTRDTLPEGMTVIQEVESRAFYRPWTYAVPFVDRFAAIDAGSVRTNEQVPEQRLVELYFFGRWAPVSKLPVVVNCKEFSRANLADGAEFADDGRLLNADWIDVTASDPIVEATCGV</sequence>
<gene>
    <name evidence="2" type="ORF">RUM4293_02705</name>
</gene>
<keyword evidence="1" id="KW-1133">Transmembrane helix</keyword>
<organism evidence="2 3">
    <name type="scientific">Ruegeria atlantica</name>
    <dbReference type="NCBI Taxonomy" id="81569"/>
    <lineage>
        <taxon>Bacteria</taxon>
        <taxon>Pseudomonadati</taxon>
        <taxon>Pseudomonadota</taxon>
        <taxon>Alphaproteobacteria</taxon>
        <taxon>Rhodobacterales</taxon>
        <taxon>Roseobacteraceae</taxon>
        <taxon>Ruegeria</taxon>
    </lineage>
</organism>
<dbReference type="EMBL" id="CYPS01000043">
    <property type="protein sequence ID" value="CUH43809.1"/>
    <property type="molecule type" value="Genomic_DNA"/>
</dbReference>
<dbReference type="RefSeq" id="WP_058273826.1">
    <property type="nucleotide sequence ID" value="NZ_CYPS01000043.1"/>
</dbReference>
<feature type="transmembrane region" description="Helical" evidence="1">
    <location>
        <begin position="6"/>
        <end position="25"/>
    </location>
</feature>
<accession>A0A0P1E5E0</accession>
<proteinExistence type="predicted"/>
<name>A0A0P1E5E0_9RHOB</name>